<evidence type="ECO:0000256" key="10">
    <source>
        <dbReference type="ARBA" id="ARBA00051823"/>
    </source>
</evidence>
<evidence type="ECO:0000256" key="2">
    <source>
        <dbReference type="ARBA" id="ARBA00023315"/>
    </source>
</evidence>
<dbReference type="Proteomes" id="UP000475862">
    <property type="component" value="Unassembled WGS sequence"/>
</dbReference>
<dbReference type="FunFam" id="3.40.630.30:FF:000046">
    <property type="entry name" value="Dopamine N-acetyltransferase"/>
    <property type="match status" value="1"/>
</dbReference>
<evidence type="ECO:0000256" key="9">
    <source>
        <dbReference type="ARBA" id="ARBA00051711"/>
    </source>
</evidence>
<dbReference type="PANTHER" id="PTHR20905:SF1">
    <property type="entry name" value="AT07410P-RELATED"/>
    <property type="match status" value="1"/>
</dbReference>
<evidence type="ECO:0000259" key="14">
    <source>
        <dbReference type="PROSITE" id="PS51186"/>
    </source>
</evidence>
<dbReference type="EC" id="2.3.1.87" evidence="5"/>
<dbReference type="EMBL" id="VYZN01000001">
    <property type="protein sequence ID" value="KAE9544924.1"/>
    <property type="molecule type" value="Genomic_DNA"/>
</dbReference>
<evidence type="ECO:0000313" key="15">
    <source>
        <dbReference type="EMBL" id="KAE9544924.1"/>
    </source>
</evidence>
<comment type="similarity">
    <text evidence="4">Belongs to the acetyltransferase family. AANAT subfamily.</text>
</comment>
<comment type="catalytic activity">
    <reaction evidence="10">
        <text>serotonin + (9Z)-octadecenoyl-CoA = N-(9Z-octadecenoyl)-serotonin + CoA + H(+)</text>
        <dbReference type="Rhea" id="RHEA:51392"/>
        <dbReference type="ChEBI" id="CHEBI:15378"/>
        <dbReference type="ChEBI" id="CHEBI:57287"/>
        <dbReference type="ChEBI" id="CHEBI:57387"/>
        <dbReference type="ChEBI" id="CHEBI:134064"/>
        <dbReference type="ChEBI" id="CHEBI:350546"/>
    </reaction>
    <physiologicalReaction direction="left-to-right" evidence="10">
        <dbReference type="Rhea" id="RHEA:51393"/>
    </physiologicalReaction>
</comment>
<keyword evidence="2" id="KW-0012">Acyltransferase</keyword>
<comment type="catalytic activity">
    <reaction evidence="11">
        <text>serotonin + hexadecanoyl-CoA = N-hexadecanoyl-serotonin + CoA + H(+)</text>
        <dbReference type="Rhea" id="RHEA:51384"/>
        <dbReference type="ChEBI" id="CHEBI:15378"/>
        <dbReference type="ChEBI" id="CHEBI:57287"/>
        <dbReference type="ChEBI" id="CHEBI:57379"/>
        <dbReference type="ChEBI" id="CHEBI:134059"/>
        <dbReference type="ChEBI" id="CHEBI:350546"/>
    </reaction>
    <physiologicalReaction direction="left-to-right" evidence="11">
        <dbReference type="Rhea" id="RHEA:51385"/>
    </physiologicalReaction>
</comment>
<comment type="catalytic activity">
    <reaction evidence="8">
        <text>serotonin + (5Z,8Z,11Z,14Z)-eicosatetraenoyl-CoA = N-[(5Z,8Z,11Z,14Z)-eicosatetraenoyl]-serotonin + CoA + H(+)</text>
        <dbReference type="Rhea" id="RHEA:51396"/>
        <dbReference type="ChEBI" id="CHEBI:15378"/>
        <dbReference type="ChEBI" id="CHEBI:57287"/>
        <dbReference type="ChEBI" id="CHEBI:57368"/>
        <dbReference type="ChEBI" id="CHEBI:132255"/>
        <dbReference type="ChEBI" id="CHEBI:350546"/>
    </reaction>
    <physiologicalReaction direction="left-to-right" evidence="8">
        <dbReference type="Rhea" id="RHEA:51397"/>
    </physiologicalReaction>
</comment>
<evidence type="ECO:0000256" key="1">
    <source>
        <dbReference type="ARBA" id="ARBA00022679"/>
    </source>
</evidence>
<comment type="catalytic activity">
    <reaction evidence="6">
        <text>dopamine + (9Z)-octadecenoyl-CoA = N-(9Z-octadecanoyl)-dopamine + CoA + H(+)</text>
        <dbReference type="Rhea" id="RHEA:51380"/>
        <dbReference type="ChEBI" id="CHEBI:15378"/>
        <dbReference type="ChEBI" id="CHEBI:31883"/>
        <dbReference type="ChEBI" id="CHEBI:57287"/>
        <dbReference type="ChEBI" id="CHEBI:57387"/>
        <dbReference type="ChEBI" id="CHEBI:59905"/>
    </reaction>
    <physiologicalReaction direction="left-to-right" evidence="6">
        <dbReference type="Rhea" id="RHEA:51381"/>
    </physiologicalReaction>
</comment>
<reference evidence="15 16" key="1">
    <citation type="submission" date="2019-08" db="EMBL/GenBank/DDBJ databases">
        <title>The genome of the soybean aphid Biotype 1, its phylome, world population structure and adaptation to the North American continent.</title>
        <authorList>
            <person name="Giordano R."/>
            <person name="Donthu R.K."/>
            <person name="Hernandez A.G."/>
            <person name="Wright C.L."/>
            <person name="Zimin A.V."/>
        </authorList>
    </citation>
    <scope>NUCLEOTIDE SEQUENCE [LARGE SCALE GENOMIC DNA]</scope>
    <source>
        <tissue evidence="15">Whole aphids</tissue>
    </source>
</reference>
<evidence type="ECO:0000256" key="3">
    <source>
        <dbReference type="ARBA" id="ARBA00037926"/>
    </source>
</evidence>
<dbReference type="SUPFAM" id="SSF55729">
    <property type="entry name" value="Acyl-CoA N-acyltransferases (Nat)"/>
    <property type="match status" value="1"/>
</dbReference>
<dbReference type="GO" id="GO:0004059">
    <property type="term" value="F:aralkylamine N-acetyltransferase activity"/>
    <property type="evidence" value="ECO:0007669"/>
    <property type="project" value="UniProtKB-EC"/>
</dbReference>
<sequence>MSAAIKSKTVFKVVPIIKNDEITVIEFLQKFFSRDEPLNAAINLRKEEDVAIRKYIIGLINNEFKYSNLRKMNEVNKFIHNIVPTTAEDKQVVIEFLRKFFFRDEPLILGINMLDDNDSLAKLENYCFNFVDNGLAFKAVSPNGDLIGVVLNNLTYRVDREKNNENEEDTKDNTKFNIITEFLDKVEREADVFQKFPNVDRVMDIKIISVDESFRGQGVCKALIDKTIEIALENECPMVYVECSSYFSAKAAERLGFECIYTLYFRDYLDKNGEVIFKTPPPHDSSKVYVLHL</sequence>
<dbReference type="InterPro" id="IPR016181">
    <property type="entry name" value="Acyl_CoA_acyltransferase"/>
</dbReference>
<comment type="catalytic activity">
    <reaction evidence="13">
        <text>serotonin + acetyl-CoA = N-acetylserotonin + CoA + H(+)</text>
        <dbReference type="Rhea" id="RHEA:25217"/>
        <dbReference type="ChEBI" id="CHEBI:15378"/>
        <dbReference type="ChEBI" id="CHEBI:17697"/>
        <dbReference type="ChEBI" id="CHEBI:57287"/>
        <dbReference type="ChEBI" id="CHEBI:57288"/>
        <dbReference type="ChEBI" id="CHEBI:350546"/>
        <dbReference type="EC" id="2.3.1.87"/>
    </reaction>
    <physiologicalReaction direction="left-to-right" evidence="13">
        <dbReference type="Rhea" id="RHEA:25218"/>
    </physiologicalReaction>
</comment>
<comment type="catalytic activity">
    <reaction evidence="12">
        <text>dopamine + hexadecanoyl-CoA = N-hexadecanoyl-dopamine + CoA + H(+)</text>
        <dbReference type="Rhea" id="RHEA:51376"/>
        <dbReference type="ChEBI" id="CHEBI:15378"/>
        <dbReference type="ChEBI" id="CHEBI:57287"/>
        <dbReference type="ChEBI" id="CHEBI:57379"/>
        <dbReference type="ChEBI" id="CHEBI:59905"/>
        <dbReference type="ChEBI" id="CHEBI:134058"/>
    </reaction>
    <physiologicalReaction direction="left-to-right" evidence="12">
        <dbReference type="Rhea" id="RHEA:51377"/>
    </physiologicalReaction>
</comment>
<evidence type="ECO:0000256" key="12">
    <source>
        <dbReference type="ARBA" id="ARBA00052335"/>
    </source>
</evidence>
<keyword evidence="16" id="KW-1185">Reference proteome</keyword>
<evidence type="ECO:0000256" key="7">
    <source>
        <dbReference type="ARBA" id="ARBA00050849"/>
    </source>
</evidence>
<dbReference type="AlphaFoldDB" id="A0A6G0U773"/>
<accession>A0A6G0U773</accession>
<evidence type="ECO:0000256" key="8">
    <source>
        <dbReference type="ARBA" id="ARBA00051284"/>
    </source>
</evidence>
<dbReference type="PANTHER" id="PTHR20905">
    <property type="entry name" value="N-ACETYLTRANSFERASE-RELATED"/>
    <property type="match status" value="1"/>
</dbReference>
<organism evidence="15 16">
    <name type="scientific">Aphis glycines</name>
    <name type="common">Soybean aphid</name>
    <dbReference type="NCBI Taxonomy" id="307491"/>
    <lineage>
        <taxon>Eukaryota</taxon>
        <taxon>Metazoa</taxon>
        <taxon>Ecdysozoa</taxon>
        <taxon>Arthropoda</taxon>
        <taxon>Hexapoda</taxon>
        <taxon>Insecta</taxon>
        <taxon>Pterygota</taxon>
        <taxon>Neoptera</taxon>
        <taxon>Paraneoptera</taxon>
        <taxon>Hemiptera</taxon>
        <taxon>Sternorrhyncha</taxon>
        <taxon>Aphidomorpha</taxon>
        <taxon>Aphidoidea</taxon>
        <taxon>Aphididae</taxon>
        <taxon>Aphidini</taxon>
        <taxon>Aphis</taxon>
        <taxon>Aphis</taxon>
    </lineage>
</organism>
<dbReference type="OrthoDB" id="41532at2759"/>
<comment type="pathway">
    <text evidence="3">Aromatic compound metabolism; melatonin biosynthesis; melatonin from serotonin: step 1/2.</text>
</comment>
<gene>
    <name evidence="15" type="ORF">AGLY_000467</name>
</gene>
<comment type="caution">
    <text evidence="15">The sequence shown here is derived from an EMBL/GenBank/DDBJ whole genome shotgun (WGS) entry which is preliminary data.</text>
</comment>
<dbReference type="Gene3D" id="3.40.630.30">
    <property type="match status" value="1"/>
</dbReference>
<evidence type="ECO:0000256" key="6">
    <source>
        <dbReference type="ARBA" id="ARBA00050189"/>
    </source>
</evidence>
<evidence type="ECO:0000256" key="13">
    <source>
        <dbReference type="ARBA" id="ARBA00052491"/>
    </source>
</evidence>
<keyword evidence="1" id="KW-0808">Transferase</keyword>
<name>A0A6G0U773_APHGL</name>
<dbReference type="PROSITE" id="PS51186">
    <property type="entry name" value="GNAT"/>
    <property type="match status" value="1"/>
</dbReference>
<comment type="catalytic activity">
    <reaction evidence="7">
        <text>serotonin + octadecanoyl-CoA = N-octadecanoyl-serotonin + CoA + H(+)</text>
        <dbReference type="Rhea" id="RHEA:51400"/>
        <dbReference type="ChEBI" id="CHEBI:15378"/>
        <dbReference type="ChEBI" id="CHEBI:57287"/>
        <dbReference type="ChEBI" id="CHEBI:57394"/>
        <dbReference type="ChEBI" id="CHEBI:134065"/>
        <dbReference type="ChEBI" id="CHEBI:350546"/>
    </reaction>
    <physiologicalReaction direction="left-to-right" evidence="7">
        <dbReference type="Rhea" id="RHEA:51401"/>
    </physiologicalReaction>
</comment>
<evidence type="ECO:0000256" key="11">
    <source>
        <dbReference type="ARBA" id="ARBA00052178"/>
    </source>
</evidence>
<feature type="domain" description="N-acetyltransferase" evidence="14">
    <location>
        <begin position="135"/>
        <end position="274"/>
    </location>
</feature>
<protein>
    <recommendedName>
        <fullName evidence="5">aralkylamine N-acetyltransferase</fullName>
        <ecNumber evidence="5">2.3.1.87</ecNumber>
    </recommendedName>
</protein>
<evidence type="ECO:0000313" key="16">
    <source>
        <dbReference type="Proteomes" id="UP000475862"/>
    </source>
</evidence>
<comment type="catalytic activity">
    <reaction evidence="9">
        <text>dopamine + acetyl-CoA = N-acetyldopamine + CoA + H(+)</text>
        <dbReference type="Rhea" id="RHEA:51388"/>
        <dbReference type="ChEBI" id="CHEBI:15378"/>
        <dbReference type="ChEBI" id="CHEBI:57287"/>
        <dbReference type="ChEBI" id="CHEBI:57288"/>
        <dbReference type="ChEBI" id="CHEBI:59905"/>
        <dbReference type="ChEBI" id="CHEBI:125678"/>
    </reaction>
    <physiologicalReaction direction="left-to-right" evidence="9">
        <dbReference type="Rhea" id="RHEA:51389"/>
    </physiologicalReaction>
</comment>
<dbReference type="CDD" id="cd04301">
    <property type="entry name" value="NAT_SF"/>
    <property type="match status" value="1"/>
</dbReference>
<evidence type="ECO:0000256" key="4">
    <source>
        <dbReference type="ARBA" id="ARBA00038182"/>
    </source>
</evidence>
<dbReference type="InterPro" id="IPR000182">
    <property type="entry name" value="GNAT_dom"/>
</dbReference>
<proteinExistence type="inferred from homology"/>
<evidence type="ECO:0000256" key="5">
    <source>
        <dbReference type="ARBA" id="ARBA00039114"/>
    </source>
</evidence>
<dbReference type="Pfam" id="PF00583">
    <property type="entry name" value="Acetyltransf_1"/>
    <property type="match status" value="1"/>
</dbReference>